<protein>
    <submittedName>
        <fullName evidence="15">TonB-dependent receptor</fullName>
    </submittedName>
</protein>
<organism evidence="15 16">
    <name type="scientific">Pedobacter cryophilus</name>
    <dbReference type="NCBI Taxonomy" id="2571271"/>
    <lineage>
        <taxon>Bacteria</taxon>
        <taxon>Pseudomonadati</taxon>
        <taxon>Bacteroidota</taxon>
        <taxon>Sphingobacteriia</taxon>
        <taxon>Sphingobacteriales</taxon>
        <taxon>Sphingobacteriaceae</taxon>
        <taxon>Pedobacter</taxon>
    </lineage>
</organism>
<dbReference type="PANTHER" id="PTHR30069">
    <property type="entry name" value="TONB-DEPENDENT OUTER MEMBRANE RECEPTOR"/>
    <property type="match status" value="1"/>
</dbReference>
<dbReference type="InterPro" id="IPR000531">
    <property type="entry name" value="Beta-barrel_TonB"/>
</dbReference>
<comment type="caution">
    <text evidence="15">The sequence shown here is derived from an EMBL/GenBank/DDBJ whole genome shotgun (WGS) entry which is preliminary data.</text>
</comment>
<dbReference type="PROSITE" id="PS01156">
    <property type="entry name" value="TONB_DEPENDENT_REC_2"/>
    <property type="match status" value="1"/>
</dbReference>
<dbReference type="Proteomes" id="UP000308181">
    <property type="component" value="Unassembled WGS sequence"/>
</dbReference>
<evidence type="ECO:0000256" key="7">
    <source>
        <dbReference type="ARBA" id="ARBA00023136"/>
    </source>
</evidence>
<sequence length="801" mass="90174">MKNKIFLLLFLLVSNMLKAQVITILDKTTYQPLPEVSINNIRTNISLKTNLKGEVYLLENTPTDTLKIEALGYQRVYFTFKQIKDLKFKVFLSEQRISINEIIVSASKFEEKKSDVPQQIAVVKAKEIAFLNQSTTADLLQQTGNIQVQKSQAGGGSPVIRGFEANKVLMVIDGVRMNNAIYRGGHLQNVITIDQSLLDKVEIVFGPGSVVYGSDALGGVIHFYTKKPSLSGNEKMLFKVNAYSRFATAAKENTQHFNLNFGFKKVAFLSSFTYSNFGDLKQGANRNSAYPDFGKRPFYQDRINGKDTMIRNNDVDIQKLAGYQQYDFSQKILFKPSLNVEHALNFQYSTSSNINRYDRLTEYAGAKFRFAEWYYGPQNRLLTAYHFNLKTNKKLVEDIRITASYQAIEESRISRRFANNNLDARTENVNILALNADAGSVIKNHEIRYGLEANYNNVQSKANRKNISSGAIANLDTRYPDGGSNMNSIAFYATHSWEISPKFILSDGLRYSQIKLNANFEDKTFFPFPYDKVKQQAGALSGNIGFSYLPGADWKIAYLVSSGFRAPNVDDLGKVFESVAGNIIVPNPNLKPEYTYNNEFNVSKIIADKVSIEAGAYYTWYRNAITVQNSTFNGQSSIFYDGQISKVSTSTNANRAFIYGLHGQLNAKISSSLSVNSTLNYTYGRIKGPASNTPLDHIPPLFGQTGLQLQLKKFRADFFAQYNGWKRLKNYSSSGEDNLQYATIDGMPSWCVFNLRTAYQLNKKLQMQAALENITDQNYRMFASGINSAGRNLVLTLRGSF</sequence>
<dbReference type="GO" id="GO:0015344">
    <property type="term" value="F:siderophore uptake transmembrane transporter activity"/>
    <property type="evidence" value="ECO:0007669"/>
    <property type="project" value="TreeGrafter"/>
</dbReference>
<comment type="subcellular location">
    <subcellularLocation>
        <location evidence="1 10">Cell outer membrane</location>
        <topology evidence="1 10">Multi-pass membrane protein</topology>
    </subcellularLocation>
</comment>
<dbReference type="InterPro" id="IPR010917">
    <property type="entry name" value="TonB_rcpt_CS"/>
</dbReference>
<dbReference type="Pfam" id="PF07715">
    <property type="entry name" value="Plug"/>
    <property type="match status" value="1"/>
</dbReference>
<evidence type="ECO:0000256" key="4">
    <source>
        <dbReference type="ARBA" id="ARBA00022692"/>
    </source>
</evidence>
<dbReference type="Pfam" id="PF00593">
    <property type="entry name" value="TonB_dep_Rec_b-barrel"/>
    <property type="match status" value="1"/>
</dbReference>
<evidence type="ECO:0000256" key="6">
    <source>
        <dbReference type="ARBA" id="ARBA00023077"/>
    </source>
</evidence>
<evidence type="ECO:0000256" key="12">
    <source>
        <dbReference type="SAM" id="SignalP"/>
    </source>
</evidence>
<evidence type="ECO:0000313" key="16">
    <source>
        <dbReference type="Proteomes" id="UP000308181"/>
    </source>
</evidence>
<gene>
    <name evidence="15" type="ORF">FA046_14055</name>
</gene>
<keyword evidence="16" id="KW-1185">Reference proteome</keyword>
<evidence type="ECO:0000256" key="3">
    <source>
        <dbReference type="ARBA" id="ARBA00022452"/>
    </source>
</evidence>
<feature type="domain" description="TonB-dependent receptor plug" evidence="14">
    <location>
        <begin position="112"/>
        <end position="220"/>
    </location>
</feature>
<dbReference type="Gene3D" id="2.40.170.20">
    <property type="entry name" value="TonB-dependent receptor, beta-barrel domain"/>
    <property type="match status" value="1"/>
</dbReference>
<dbReference type="PANTHER" id="PTHR30069:SF29">
    <property type="entry name" value="HEMOGLOBIN AND HEMOGLOBIN-HAPTOGLOBIN-BINDING PROTEIN 1-RELATED"/>
    <property type="match status" value="1"/>
</dbReference>
<feature type="domain" description="TonB-dependent receptor-like beta-barrel" evidence="13">
    <location>
        <begin position="344"/>
        <end position="774"/>
    </location>
</feature>
<name>A0A4U1BVT8_9SPHI</name>
<evidence type="ECO:0000256" key="5">
    <source>
        <dbReference type="ARBA" id="ARBA00022729"/>
    </source>
</evidence>
<reference evidence="15 16" key="1">
    <citation type="submission" date="2019-04" db="EMBL/GenBank/DDBJ databases">
        <title>Pedobacter sp. AR-3-17 sp. nov., isolated from Arctic soil.</title>
        <authorList>
            <person name="Dahal R.H."/>
            <person name="Kim D.-U."/>
        </authorList>
    </citation>
    <scope>NUCLEOTIDE SEQUENCE [LARGE SCALE GENOMIC DNA]</scope>
    <source>
        <strain evidence="15 16">AR-3-17</strain>
    </source>
</reference>
<evidence type="ECO:0000256" key="10">
    <source>
        <dbReference type="PROSITE-ProRule" id="PRU01360"/>
    </source>
</evidence>
<keyword evidence="6 11" id="KW-0798">TonB box</keyword>
<dbReference type="InterPro" id="IPR037066">
    <property type="entry name" value="Plug_dom_sf"/>
</dbReference>
<evidence type="ECO:0000256" key="2">
    <source>
        <dbReference type="ARBA" id="ARBA00022448"/>
    </source>
</evidence>
<proteinExistence type="inferred from homology"/>
<evidence type="ECO:0000313" key="15">
    <source>
        <dbReference type="EMBL" id="TKB96304.1"/>
    </source>
</evidence>
<evidence type="ECO:0000256" key="1">
    <source>
        <dbReference type="ARBA" id="ARBA00004571"/>
    </source>
</evidence>
<keyword evidence="4 10" id="KW-0812">Transmembrane</keyword>
<dbReference type="OrthoDB" id="9764669at2"/>
<dbReference type="Gene3D" id="2.170.130.10">
    <property type="entry name" value="TonB-dependent receptor, plug domain"/>
    <property type="match status" value="1"/>
</dbReference>
<dbReference type="GO" id="GO:0009279">
    <property type="term" value="C:cell outer membrane"/>
    <property type="evidence" value="ECO:0007669"/>
    <property type="project" value="UniProtKB-SubCell"/>
</dbReference>
<dbReference type="AlphaFoldDB" id="A0A4U1BVT8"/>
<keyword evidence="9 10" id="KW-0998">Cell outer membrane</keyword>
<dbReference type="EMBL" id="SWBP01000005">
    <property type="protein sequence ID" value="TKB96304.1"/>
    <property type="molecule type" value="Genomic_DNA"/>
</dbReference>
<dbReference type="SUPFAM" id="SSF56935">
    <property type="entry name" value="Porins"/>
    <property type="match status" value="1"/>
</dbReference>
<dbReference type="InterPro" id="IPR012910">
    <property type="entry name" value="Plug_dom"/>
</dbReference>
<evidence type="ECO:0000256" key="11">
    <source>
        <dbReference type="RuleBase" id="RU003357"/>
    </source>
</evidence>
<feature type="signal peptide" evidence="12">
    <location>
        <begin position="1"/>
        <end position="19"/>
    </location>
</feature>
<dbReference type="InterPro" id="IPR039426">
    <property type="entry name" value="TonB-dep_rcpt-like"/>
</dbReference>
<keyword evidence="7 10" id="KW-0472">Membrane</keyword>
<feature type="chain" id="PRO_5020437165" evidence="12">
    <location>
        <begin position="20"/>
        <end position="801"/>
    </location>
</feature>
<keyword evidence="8 15" id="KW-0675">Receptor</keyword>
<accession>A0A4U1BVT8</accession>
<dbReference type="InterPro" id="IPR036942">
    <property type="entry name" value="Beta-barrel_TonB_sf"/>
</dbReference>
<keyword evidence="5 12" id="KW-0732">Signal</keyword>
<keyword evidence="2 10" id="KW-0813">Transport</keyword>
<comment type="similarity">
    <text evidence="10 11">Belongs to the TonB-dependent receptor family.</text>
</comment>
<evidence type="ECO:0000256" key="9">
    <source>
        <dbReference type="ARBA" id="ARBA00023237"/>
    </source>
</evidence>
<evidence type="ECO:0000259" key="13">
    <source>
        <dbReference type="Pfam" id="PF00593"/>
    </source>
</evidence>
<dbReference type="PROSITE" id="PS52016">
    <property type="entry name" value="TONB_DEPENDENT_REC_3"/>
    <property type="match status" value="1"/>
</dbReference>
<dbReference type="GO" id="GO:0044718">
    <property type="term" value="P:siderophore transmembrane transport"/>
    <property type="evidence" value="ECO:0007669"/>
    <property type="project" value="TreeGrafter"/>
</dbReference>
<evidence type="ECO:0000259" key="14">
    <source>
        <dbReference type="Pfam" id="PF07715"/>
    </source>
</evidence>
<dbReference type="RefSeq" id="WP_136827171.1">
    <property type="nucleotide sequence ID" value="NZ_SWBP01000005.1"/>
</dbReference>
<keyword evidence="3 10" id="KW-1134">Transmembrane beta strand</keyword>
<evidence type="ECO:0000256" key="8">
    <source>
        <dbReference type="ARBA" id="ARBA00023170"/>
    </source>
</evidence>